<keyword evidence="12" id="KW-1185">Reference proteome</keyword>
<protein>
    <submittedName>
        <fullName evidence="11">Gastrula zinc finger protein XlCGF26.1</fullName>
    </submittedName>
</protein>
<dbReference type="PANTHER" id="PTHR24404">
    <property type="entry name" value="ZINC FINGER PROTEIN"/>
    <property type="match status" value="1"/>
</dbReference>
<sequence length="354" mass="41522">MNKHLRIHTGEKPFGCRSCSKCFARKTRAREHYLRFHTTVKSYLCSKCNKSFKTSNDLNAHAKFVHDKAAHSKYACPNCPSKFTRKFLLLSHIETHKMPLERQWHECVPCQKMFQNKTSLMKHVKVHHNPKKGNKQCLYCKIFFPSEALLLEHIKEKRHDNEKPFNCAYCQLQFGNRRYLRRHLKIKNHLDTVETFEEVKNHPEWPECSQALAPEKVALAPIFECEFCESTYSSEELLTHHVELVHNIPLEPRERSFPCSVDGCTKEFCTKAIRIAHIRKLHAGKGKVTCTRCRVEFKIRKYLDKHLTLGRCESAVQLAAKRNQKKSTCRPKQAVELPQNKRASERLRTRKSEN</sequence>
<dbReference type="InterPro" id="IPR036236">
    <property type="entry name" value="Znf_C2H2_sf"/>
</dbReference>
<comment type="caution">
    <text evidence="11">The sequence shown here is derived from an EMBL/GenBank/DDBJ whole genome shotgun (WGS) entry which is preliminary data.</text>
</comment>
<dbReference type="OrthoDB" id="10027876at2759"/>
<keyword evidence="7" id="KW-0539">Nucleus</keyword>
<dbReference type="STRING" id="48709.A0A1D2MCD3"/>
<proteinExistence type="predicted"/>
<dbReference type="GO" id="GO:0000978">
    <property type="term" value="F:RNA polymerase II cis-regulatory region sequence-specific DNA binding"/>
    <property type="evidence" value="ECO:0007669"/>
    <property type="project" value="TreeGrafter"/>
</dbReference>
<keyword evidence="5" id="KW-0862">Zinc</keyword>
<evidence type="ECO:0000256" key="8">
    <source>
        <dbReference type="PROSITE-ProRule" id="PRU00042"/>
    </source>
</evidence>
<evidence type="ECO:0000256" key="6">
    <source>
        <dbReference type="ARBA" id="ARBA00023125"/>
    </source>
</evidence>
<dbReference type="SUPFAM" id="SSF57667">
    <property type="entry name" value="beta-beta-alpha zinc fingers"/>
    <property type="match status" value="4"/>
</dbReference>
<dbReference type="Gene3D" id="3.30.160.60">
    <property type="entry name" value="Classic Zinc Finger"/>
    <property type="match status" value="5"/>
</dbReference>
<evidence type="ECO:0000313" key="11">
    <source>
        <dbReference type="EMBL" id="ODM90599.1"/>
    </source>
</evidence>
<feature type="domain" description="C2H2-type" evidence="10">
    <location>
        <begin position="257"/>
        <end position="287"/>
    </location>
</feature>
<dbReference type="InterPro" id="IPR050589">
    <property type="entry name" value="Ikaros_C2H2-ZF"/>
</dbReference>
<feature type="domain" description="C2H2-type" evidence="10">
    <location>
        <begin position="135"/>
        <end position="164"/>
    </location>
</feature>
<evidence type="ECO:0000259" key="10">
    <source>
        <dbReference type="PROSITE" id="PS50157"/>
    </source>
</evidence>
<evidence type="ECO:0000256" key="4">
    <source>
        <dbReference type="ARBA" id="ARBA00022771"/>
    </source>
</evidence>
<dbReference type="PANTHER" id="PTHR24404:SF114">
    <property type="entry name" value="KLUMPFUSS, ISOFORM B-RELATED"/>
    <property type="match status" value="1"/>
</dbReference>
<keyword evidence="2" id="KW-0479">Metal-binding</keyword>
<keyword evidence="4 8" id="KW-0863">Zinc-finger</keyword>
<dbReference type="GO" id="GO:0005634">
    <property type="term" value="C:nucleus"/>
    <property type="evidence" value="ECO:0007669"/>
    <property type="project" value="UniProtKB-SubCell"/>
</dbReference>
<feature type="compositionally biased region" description="Basic and acidic residues" evidence="9">
    <location>
        <begin position="342"/>
        <end position="354"/>
    </location>
</feature>
<evidence type="ECO:0000256" key="2">
    <source>
        <dbReference type="ARBA" id="ARBA00022723"/>
    </source>
</evidence>
<name>A0A1D2MCD3_ORCCI</name>
<feature type="domain" description="C2H2-type" evidence="10">
    <location>
        <begin position="223"/>
        <end position="246"/>
    </location>
</feature>
<comment type="subcellular location">
    <subcellularLocation>
        <location evidence="1">Nucleus</location>
    </subcellularLocation>
</comment>
<dbReference type="SMART" id="SM00355">
    <property type="entry name" value="ZnF_C2H2"/>
    <property type="match status" value="9"/>
</dbReference>
<dbReference type="GO" id="GO:0006357">
    <property type="term" value="P:regulation of transcription by RNA polymerase II"/>
    <property type="evidence" value="ECO:0007669"/>
    <property type="project" value="TreeGrafter"/>
</dbReference>
<dbReference type="Proteomes" id="UP000094527">
    <property type="component" value="Unassembled WGS sequence"/>
</dbReference>
<dbReference type="PROSITE" id="PS50157">
    <property type="entry name" value="ZINC_FINGER_C2H2_2"/>
    <property type="match status" value="8"/>
</dbReference>
<dbReference type="InterPro" id="IPR013087">
    <property type="entry name" value="Znf_C2H2_type"/>
</dbReference>
<dbReference type="PROSITE" id="PS00028">
    <property type="entry name" value="ZINC_FINGER_C2H2_1"/>
    <property type="match status" value="8"/>
</dbReference>
<feature type="region of interest" description="Disordered" evidence="9">
    <location>
        <begin position="323"/>
        <end position="354"/>
    </location>
</feature>
<keyword evidence="6" id="KW-0238">DNA-binding</keyword>
<evidence type="ECO:0000256" key="1">
    <source>
        <dbReference type="ARBA" id="ARBA00004123"/>
    </source>
</evidence>
<gene>
    <name evidence="11" type="ORF">Ocin01_16082</name>
</gene>
<feature type="domain" description="C2H2-type" evidence="10">
    <location>
        <begin position="165"/>
        <end position="194"/>
    </location>
</feature>
<dbReference type="Pfam" id="PF00096">
    <property type="entry name" value="zf-C2H2"/>
    <property type="match status" value="2"/>
</dbReference>
<dbReference type="GO" id="GO:0003700">
    <property type="term" value="F:DNA-binding transcription factor activity"/>
    <property type="evidence" value="ECO:0007669"/>
    <property type="project" value="TreeGrafter"/>
</dbReference>
<feature type="domain" description="C2H2-type" evidence="10">
    <location>
        <begin position="105"/>
        <end position="132"/>
    </location>
</feature>
<feature type="domain" description="C2H2-type" evidence="10">
    <location>
        <begin position="43"/>
        <end position="66"/>
    </location>
</feature>
<keyword evidence="3" id="KW-0677">Repeat</keyword>
<dbReference type="EMBL" id="LJIJ01001887">
    <property type="protein sequence ID" value="ODM90599.1"/>
    <property type="molecule type" value="Genomic_DNA"/>
</dbReference>
<feature type="domain" description="C2H2-type" evidence="10">
    <location>
        <begin position="74"/>
        <end position="96"/>
    </location>
</feature>
<evidence type="ECO:0000256" key="9">
    <source>
        <dbReference type="SAM" id="MobiDB-lite"/>
    </source>
</evidence>
<organism evidence="11 12">
    <name type="scientific">Orchesella cincta</name>
    <name type="common">Springtail</name>
    <name type="synonym">Podura cincta</name>
    <dbReference type="NCBI Taxonomy" id="48709"/>
    <lineage>
        <taxon>Eukaryota</taxon>
        <taxon>Metazoa</taxon>
        <taxon>Ecdysozoa</taxon>
        <taxon>Arthropoda</taxon>
        <taxon>Hexapoda</taxon>
        <taxon>Collembola</taxon>
        <taxon>Entomobryomorpha</taxon>
        <taxon>Entomobryoidea</taxon>
        <taxon>Orchesellidae</taxon>
        <taxon>Orchesellinae</taxon>
        <taxon>Orchesella</taxon>
    </lineage>
</organism>
<reference evidence="11 12" key="1">
    <citation type="journal article" date="2016" name="Genome Biol. Evol.">
        <title>Gene Family Evolution Reflects Adaptation to Soil Environmental Stressors in the Genome of the Collembolan Orchesella cincta.</title>
        <authorList>
            <person name="Faddeeva-Vakhrusheva A."/>
            <person name="Derks M.F."/>
            <person name="Anvar S.Y."/>
            <person name="Agamennone V."/>
            <person name="Suring W."/>
            <person name="Smit S."/>
            <person name="van Straalen N.M."/>
            <person name="Roelofs D."/>
        </authorList>
    </citation>
    <scope>NUCLEOTIDE SEQUENCE [LARGE SCALE GENOMIC DNA]</scope>
    <source>
        <tissue evidence="11">Mixed pool</tissue>
    </source>
</reference>
<evidence type="ECO:0000313" key="12">
    <source>
        <dbReference type="Proteomes" id="UP000094527"/>
    </source>
</evidence>
<dbReference type="GO" id="GO:0008270">
    <property type="term" value="F:zinc ion binding"/>
    <property type="evidence" value="ECO:0007669"/>
    <property type="project" value="UniProtKB-KW"/>
</dbReference>
<dbReference type="AlphaFoldDB" id="A0A1D2MCD3"/>
<feature type="domain" description="C2H2-type" evidence="10">
    <location>
        <begin position="14"/>
        <end position="42"/>
    </location>
</feature>
<accession>A0A1D2MCD3</accession>
<evidence type="ECO:0000256" key="3">
    <source>
        <dbReference type="ARBA" id="ARBA00022737"/>
    </source>
</evidence>
<evidence type="ECO:0000256" key="7">
    <source>
        <dbReference type="ARBA" id="ARBA00023242"/>
    </source>
</evidence>
<evidence type="ECO:0000256" key="5">
    <source>
        <dbReference type="ARBA" id="ARBA00022833"/>
    </source>
</evidence>